<keyword evidence="2" id="KW-0472">Membrane</keyword>
<feature type="region of interest" description="Disordered" evidence="1">
    <location>
        <begin position="205"/>
        <end position="234"/>
    </location>
</feature>
<evidence type="ECO:0000313" key="3">
    <source>
        <dbReference type="EMBL" id="GAH01924.1"/>
    </source>
</evidence>
<evidence type="ECO:0008006" key="4">
    <source>
        <dbReference type="Google" id="ProtNLM"/>
    </source>
</evidence>
<dbReference type="Pfam" id="PF12576">
    <property type="entry name" value="DUF3754"/>
    <property type="match status" value="1"/>
</dbReference>
<dbReference type="EMBL" id="BART01029497">
    <property type="protein sequence ID" value="GAH01924.1"/>
    <property type="molecule type" value="Genomic_DNA"/>
</dbReference>
<sequence length="234" mass="25876">GLNSPLFKNINKSDLEMLFPNTEVEFKMFDKIRLGVTAGGGTVASVAGTATKVLAATNPIALAGAIFGLLAVIFRQVMGFFNQRAKYMMVLAQNLYFHNLANNRGVLTLLSDRAEEEDVKEDLLLYAYLCQYDVPRNQLSLAKLAIENYIKSEFGVTVNFDIEDALTRLKSEGLIEHTSDDNLKSLRPGEATKLLEEAWMTSIRPNLKSDSPTVNGSIKPDDGRKRNSSIHSQS</sequence>
<evidence type="ECO:0000256" key="1">
    <source>
        <dbReference type="SAM" id="MobiDB-lite"/>
    </source>
</evidence>
<keyword evidence="2" id="KW-1133">Transmembrane helix</keyword>
<feature type="transmembrane region" description="Helical" evidence="2">
    <location>
        <begin position="60"/>
        <end position="81"/>
    </location>
</feature>
<dbReference type="PANTHER" id="PTHR33645">
    <property type="entry name" value="AMINOPEPTIDASE (DUF3754)"/>
    <property type="match status" value="1"/>
</dbReference>
<feature type="non-terminal residue" evidence="3">
    <location>
        <position position="1"/>
    </location>
</feature>
<dbReference type="AlphaFoldDB" id="X1DA30"/>
<keyword evidence="2" id="KW-0812">Transmembrane</keyword>
<accession>X1DA30</accession>
<dbReference type="PANTHER" id="PTHR33645:SF11">
    <property type="entry name" value="AMINOPEPTIDASE (DUF3754)"/>
    <property type="match status" value="1"/>
</dbReference>
<protein>
    <recommendedName>
        <fullName evidence="4">DUF3754 domain-containing protein</fullName>
    </recommendedName>
</protein>
<evidence type="ECO:0000256" key="2">
    <source>
        <dbReference type="SAM" id="Phobius"/>
    </source>
</evidence>
<reference evidence="3" key="1">
    <citation type="journal article" date="2014" name="Front. Microbiol.">
        <title>High frequency of phylogenetically diverse reductive dehalogenase-homologous genes in deep subseafloor sedimentary metagenomes.</title>
        <authorList>
            <person name="Kawai M."/>
            <person name="Futagami T."/>
            <person name="Toyoda A."/>
            <person name="Takaki Y."/>
            <person name="Nishi S."/>
            <person name="Hori S."/>
            <person name="Arai W."/>
            <person name="Tsubouchi T."/>
            <person name="Morono Y."/>
            <person name="Uchiyama I."/>
            <person name="Ito T."/>
            <person name="Fujiyama A."/>
            <person name="Inagaki F."/>
            <person name="Takami H."/>
        </authorList>
    </citation>
    <scope>NUCLEOTIDE SEQUENCE</scope>
    <source>
        <strain evidence="3">Expedition CK06-06</strain>
    </source>
</reference>
<gene>
    <name evidence="3" type="ORF">S01H4_51740</name>
</gene>
<comment type="caution">
    <text evidence="3">The sequence shown here is derived from an EMBL/GenBank/DDBJ whole genome shotgun (WGS) entry which is preliminary data.</text>
</comment>
<name>X1DA30_9ZZZZ</name>
<dbReference type="InterPro" id="IPR022227">
    <property type="entry name" value="DUF3754"/>
</dbReference>
<organism evidence="3">
    <name type="scientific">marine sediment metagenome</name>
    <dbReference type="NCBI Taxonomy" id="412755"/>
    <lineage>
        <taxon>unclassified sequences</taxon>
        <taxon>metagenomes</taxon>
        <taxon>ecological metagenomes</taxon>
    </lineage>
</organism>
<proteinExistence type="predicted"/>